<feature type="transmembrane region" description="Helical" evidence="10">
    <location>
        <begin position="155"/>
        <end position="173"/>
    </location>
</feature>
<dbReference type="GO" id="GO:0019367">
    <property type="term" value="P:fatty acid elongation, saturated fatty acid"/>
    <property type="evidence" value="ECO:0007669"/>
    <property type="project" value="TreeGrafter"/>
</dbReference>
<organism evidence="12 13">
    <name type="scientific">Varroa destructor</name>
    <name type="common">Honeybee mite</name>
    <dbReference type="NCBI Taxonomy" id="109461"/>
    <lineage>
        <taxon>Eukaryota</taxon>
        <taxon>Metazoa</taxon>
        <taxon>Ecdysozoa</taxon>
        <taxon>Arthropoda</taxon>
        <taxon>Chelicerata</taxon>
        <taxon>Arachnida</taxon>
        <taxon>Acari</taxon>
        <taxon>Parasitiformes</taxon>
        <taxon>Mesostigmata</taxon>
        <taxon>Gamasina</taxon>
        <taxon>Dermanyssoidea</taxon>
        <taxon>Varroidae</taxon>
        <taxon>Varroa</taxon>
    </lineage>
</organism>
<evidence type="ECO:0000313" key="13">
    <source>
        <dbReference type="Proteomes" id="UP000594260"/>
    </source>
</evidence>
<dbReference type="AlphaFoldDB" id="A0A7M7M721"/>
<dbReference type="OrthoDB" id="434092at2759"/>
<evidence type="ECO:0000256" key="4">
    <source>
        <dbReference type="ARBA" id="ARBA00022692"/>
    </source>
</evidence>
<proteinExistence type="inferred from homology"/>
<evidence type="ECO:0000256" key="8">
    <source>
        <dbReference type="ARBA" id="ARBA00023136"/>
    </source>
</evidence>
<dbReference type="KEGG" id="vde:111247560"/>
<dbReference type="Pfam" id="PF01151">
    <property type="entry name" value="ELO"/>
    <property type="match status" value="1"/>
</dbReference>
<evidence type="ECO:0000256" key="7">
    <source>
        <dbReference type="ARBA" id="ARBA00023098"/>
    </source>
</evidence>
<feature type="transmembrane region" description="Helical" evidence="10">
    <location>
        <begin position="213"/>
        <end position="231"/>
    </location>
</feature>
<feature type="region of interest" description="Disordered" evidence="11">
    <location>
        <begin position="278"/>
        <end position="298"/>
    </location>
</feature>
<keyword evidence="5 10" id="KW-0276">Fatty acid metabolism</keyword>
<keyword evidence="13" id="KW-1185">Reference proteome</keyword>
<keyword evidence="3 10" id="KW-0808">Transferase</keyword>
<evidence type="ECO:0000256" key="2">
    <source>
        <dbReference type="ARBA" id="ARBA00022516"/>
    </source>
</evidence>
<dbReference type="OMA" id="LLIHICI"/>
<dbReference type="GO" id="GO:0005789">
    <property type="term" value="C:endoplasmic reticulum membrane"/>
    <property type="evidence" value="ECO:0007669"/>
    <property type="project" value="TreeGrafter"/>
</dbReference>
<feature type="transmembrane region" description="Helical" evidence="10">
    <location>
        <begin position="179"/>
        <end position="201"/>
    </location>
</feature>
<dbReference type="GO" id="GO:0042761">
    <property type="term" value="P:very long-chain fatty acid biosynthetic process"/>
    <property type="evidence" value="ECO:0007669"/>
    <property type="project" value="TreeGrafter"/>
</dbReference>
<keyword evidence="7 10" id="KW-0443">Lipid metabolism</keyword>
<dbReference type="EnsemblMetazoa" id="XM_022798638">
    <property type="protein sequence ID" value="XP_022654373"/>
    <property type="gene ID" value="LOC111247560"/>
</dbReference>
<comment type="similarity">
    <text evidence="10">Belongs to the ELO family.</text>
</comment>
<feature type="transmembrane region" description="Helical" evidence="10">
    <location>
        <begin position="32"/>
        <end position="53"/>
    </location>
</feature>
<dbReference type="EC" id="2.3.1.199" evidence="10"/>
<dbReference type="EnsemblMetazoa" id="XM_022798639">
    <property type="protein sequence ID" value="XP_022654374"/>
    <property type="gene ID" value="LOC111247560"/>
</dbReference>
<keyword evidence="6 10" id="KW-1133">Transmembrane helix</keyword>
<evidence type="ECO:0000256" key="3">
    <source>
        <dbReference type="ARBA" id="ARBA00022679"/>
    </source>
</evidence>
<dbReference type="RefSeq" id="XP_022654373.1">
    <property type="nucleotide sequence ID" value="XM_022798638.1"/>
</dbReference>
<dbReference type="GO" id="GO:0034626">
    <property type="term" value="P:fatty acid elongation, polyunsaturated fatty acid"/>
    <property type="evidence" value="ECO:0007669"/>
    <property type="project" value="TreeGrafter"/>
</dbReference>
<dbReference type="GeneID" id="111247560"/>
<evidence type="ECO:0000256" key="6">
    <source>
        <dbReference type="ARBA" id="ARBA00022989"/>
    </source>
</evidence>
<evidence type="ECO:0000256" key="10">
    <source>
        <dbReference type="RuleBase" id="RU361115"/>
    </source>
</evidence>
<comment type="subcellular location">
    <subcellularLocation>
        <location evidence="1">Membrane</location>
        <topology evidence="1">Multi-pass membrane protein</topology>
    </subcellularLocation>
</comment>
<evidence type="ECO:0000256" key="11">
    <source>
        <dbReference type="SAM" id="MobiDB-lite"/>
    </source>
</evidence>
<dbReference type="PANTHER" id="PTHR11157">
    <property type="entry name" value="FATTY ACID ACYL TRANSFERASE-RELATED"/>
    <property type="match status" value="1"/>
</dbReference>
<dbReference type="InterPro" id="IPR002076">
    <property type="entry name" value="ELO_fam"/>
</dbReference>
<evidence type="ECO:0000313" key="12">
    <source>
        <dbReference type="EnsemblMetazoa" id="XP_022654371"/>
    </source>
</evidence>
<evidence type="ECO:0000256" key="9">
    <source>
        <dbReference type="ARBA" id="ARBA00023160"/>
    </source>
</evidence>
<dbReference type="EnsemblMetazoa" id="XM_022798636">
    <property type="protein sequence ID" value="XP_022654371"/>
    <property type="gene ID" value="LOC111247560"/>
</dbReference>
<comment type="catalytic activity">
    <reaction evidence="10">
        <text>a very-long-chain acyl-CoA + malonyl-CoA + H(+) = a very-long-chain 3-oxoacyl-CoA + CO2 + CoA</text>
        <dbReference type="Rhea" id="RHEA:32727"/>
        <dbReference type="ChEBI" id="CHEBI:15378"/>
        <dbReference type="ChEBI" id="CHEBI:16526"/>
        <dbReference type="ChEBI" id="CHEBI:57287"/>
        <dbReference type="ChEBI" id="CHEBI:57384"/>
        <dbReference type="ChEBI" id="CHEBI:90725"/>
        <dbReference type="ChEBI" id="CHEBI:90736"/>
        <dbReference type="EC" id="2.3.1.199"/>
    </reaction>
</comment>
<feature type="transmembrane region" description="Helical" evidence="10">
    <location>
        <begin position="243"/>
        <end position="263"/>
    </location>
</feature>
<feature type="transmembrane region" description="Helical" evidence="10">
    <location>
        <begin position="74"/>
        <end position="93"/>
    </location>
</feature>
<dbReference type="GO" id="GO:0034625">
    <property type="term" value="P:fatty acid elongation, monounsaturated fatty acid"/>
    <property type="evidence" value="ECO:0007669"/>
    <property type="project" value="TreeGrafter"/>
</dbReference>
<sequence length="298" mass="34586">MSYSLGAESLGGVKRFSWTSWLPPKDPRTQNWTFIGSHNLPLVLTVVLGYCYLAKVAGPRLMAKREAFNVKSVVQLYNVLMVVANLYFMIQFLRHSYLGGGYNIFCQGMTHSTDENSMCILSLCYWYFWVRLGDFLDTFFFLLRKKFSHITTLHYTHHALVVWSGWVWLLYGADGQTLLGLIVNSGIHVVMYTYYFLAALGPHMQPYLWWKRYITTAQISQFIFLMIHILIPLIYDCGYPKGMIYLAFAQGVIGLTLFINFYIQSYIRKPRLSHKAEHEKTAIAQEEKRSERAKTKTT</sequence>
<accession>A0A7M7M721</accession>
<dbReference type="InParanoid" id="A0A7M7M721"/>
<keyword evidence="8 10" id="KW-0472">Membrane</keyword>
<dbReference type="RefSeq" id="XP_022654371.1">
    <property type="nucleotide sequence ID" value="XM_022798636.1"/>
</dbReference>
<keyword evidence="2 10" id="KW-0444">Lipid biosynthesis</keyword>
<reference evidence="12" key="1">
    <citation type="submission" date="2021-01" db="UniProtKB">
        <authorList>
            <consortium name="EnsemblMetazoa"/>
        </authorList>
    </citation>
    <scope>IDENTIFICATION</scope>
</reference>
<dbReference type="GO" id="GO:0009922">
    <property type="term" value="F:fatty acid elongase activity"/>
    <property type="evidence" value="ECO:0007669"/>
    <property type="project" value="UniProtKB-EC"/>
</dbReference>
<dbReference type="GO" id="GO:0030148">
    <property type="term" value="P:sphingolipid biosynthetic process"/>
    <property type="evidence" value="ECO:0007669"/>
    <property type="project" value="TreeGrafter"/>
</dbReference>
<dbReference type="PANTHER" id="PTHR11157:SF69">
    <property type="entry name" value="ELONGATION OF VERY LONG CHAIN FATTY ACIDS PROTEIN 7"/>
    <property type="match status" value="1"/>
</dbReference>
<keyword evidence="4 10" id="KW-0812">Transmembrane</keyword>
<dbReference type="RefSeq" id="XP_022654374.1">
    <property type="nucleotide sequence ID" value="XM_022798639.1"/>
</dbReference>
<dbReference type="Proteomes" id="UP000594260">
    <property type="component" value="Unplaced"/>
</dbReference>
<name>A0A7M7M721_VARDE</name>
<protein>
    <recommendedName>
        <fullName evidence="10">Elongation of very long chain fatty acids protein</fullName>
        <ecNumber evidence="10">2.3.1.199</ecNumber>
    </recommendedName>
    <alternativeName>
        <fullName evidence="10">Very-long-chain 3-oxoacyl-CoA synthase</fullName>
    </alternativeName>
</protein>
<evidence type="ECO:0000256" key="5">
    <source>
        <dbReference type="ARBA" id="ARBA00022832"/>
    </source>
</evidence>
<dbReference type="FunCoup" id="A0A7M7M721">
    <property type="interactions" value="1"/>
</dbReference>
<keyword evidence="9 10" id="KW-0275">Fatty acid biosynthesis</keyword>
<evidence type="ECO:0000256" key="1">
    <source>
        <dbReference type="ARBA" id="ARBA00004141"/>
    </source>
</evidence>